<dbReference type="AlphaFoldDB" id="R6X4M5"/>
<protein>
    <submittedName>
        <fullName evidence="1">Uncharacterized protein</fullName>
    </submittedName>
</protein>
<dbReference type="EMBL" id="CBGL010000077">
    <property type="protein sequence ID" value="CDD11216.1"/>
    <property type="molecule type" value="Genomic_DNA"/>
</dbReference>
<reference evidence="1" key="1">
    <citation type="submission" date="2012-11" db="EMBL/GenBank/DDBJ databases">
        <title>Dependencies among metagenomic species, viruses, plasmids and units of genetic variation.</title>
        <authorList>
            <person name="Nielsen H.B."/>
            <person name="Almeida M."/>
            <person name="Juncker A.S."/>
            <person name="Rasmussen S."/>
            <person name="Li J."/>
            <person name="Sunagawa S."/>
            <person name="Plichta D."/>
            <person name="Gautier L."/>
            <person name="Le Chatelier E."/>
            <person name="Peletier E."/>
            <person name="Bonde I."/>
            <person name="Nielsen T."/>
            <person name="Manichanh C."/>
            <person name="Arumugam M."/>
            <person name="Batto J."/>
            <person name="Santos M.B.Q.D."/>
            <person name="Blom N."/>
            <person name="Borruel N."/>
            <person name="Burgdorf K.S."/>
            <person name="Boumezbeur F."/>
            <person name="Casellas F."/>
            <person name="Dore J."/>
            <person name="Guarner F."/>
            <person name="Hansen T."/>
            <person name="Hildebrand F."/>
            <person name="Kaas R.S."/>
            <person name="Kennedy S."/>
            <person name="Kristiansen K."/>
            <person name="Kultima J.R."/>
            <person name="Leonard P."/>
            <person name="Levenez F."/>
            <person name="Lund O."/>
            <person name="Moumen B."/>
            <person name="Le Paslier D."/>
            <person name="Pons N."/>
            <person name="Pedersen O."/>
            <person name="Prifti E."/>
            <person name="Qin J."/>
            <person name="Raes J."/>
            <person name="Tap J."/>
            <person name="Tims S."/>
            <person name="Ussery D.W."/>
            <person name="Yamada T."/>
            <person name="MetaHit consortium"/>
            <person name="Renault P."/>
            <person name="Sicheritz-Ponten T."/>
            <person name="Bork P."/>
            <person name="Wang J."/>
            <person name="Brunak S."/>
            <person name="Ehrlich S.D."/>
        </authorList>
    </citation>
    <scope>NUCLEOTIDE SEQUENCE [LARGE SCALE GENOMIC DNA]</scope>
</reference>
<sequence length="38" mass="4454">MSFMVYKPVDIVDNLEISLYKRINVVEKLVDIVDKIVD</sequence>
<organism evidence="1 2">
    <name type="scientific">Phascolarctobacterium succinatutens CAG:287</name>
    <dbReference type="NCBI Taxonomy" id="1263101"/>
    <lineage>
        <taxon>Bacteria</taxon>
        <taxon>Bacillati</taxon>
        <taxon>Bacillota</taxon>
        <taxon>Negativicutes</taxon>
        <taxon>Acidaminococcales</taxon>
        <taxon>Acidaminococcaceae</taxon>
        <taxon>Phascolarctobacterium</taxon>
    </lineage>
</organism>
<comment type="caution">
    <text evidence="1">The sequence shown here is derived from an EMBL/GenBank/DDBJ whole genome shotgun (WGS) entry which is preliminary data.</text>
</comment>
<name>R6X4M5_9FIRM</name>
<dbReference type="Proteomes" id="UP000014937">
    <property type="component" value="Unassembled WGS sequence"/>
</dbReference>
<proteinExistence type="predicted"/>
<evidence type="ECO:0000313" key="2">
    <source>
        <dbReference type="Proteomes" id="UP000014937"/>
    </source>
</evidence>
<evidence type="ECO:0000313" key="1">
    <source>
        <dbReference type="EMBL" id="CDD11216.1"/>
    </source>
</evidence>
<gene>
    <name evidence="1" type="ORF">BN587_00397</name>
</gene>
<dbReference type="HOGENOM" id="CLU_3331338_0_0_9"/>
<accession>R6X4M5</accession>